<evidence type="ECO:0000313" key="2">
    <source>
        <dbReference type="Proteomes" id="UP000298340"/>
    </source>
</evidence>
<dbReference type="InterPro" id="IPR038636">
    <property type="entry name" value="Wzi_sf"/>
</dbReference>
<reference evidence="1 2" key="1">
    <citation type="journal article" date="2018" name="Syst. Appl. Microbiol.">
        <title>Flavobacterium circumlabens sp. nov. and Flavobacterium cupreum sp. nov., two psychrotrophic species isolated from Antarctic environmental samples.</title>
        <authorList>
            <person name="Kralova S."/>
            <person name="Busse H.J."/>
            <person name="Svec P."/>
            <person name="Maslanova I."/>
            <person name="Stankova E."/>
            <person name="Bartak M."/>
            <person name="Sedlacek I."/>
        </authorList>
    </citation>
    <scope>NUCLEOTIDE SEQUENCE [LARGE SCALE GENOMIC DNA]</scope>
    <source>
        <strain evidence="1 2">CCM 8828</strain>
    </source>
</reference>
<gene>
    <name evidence="1" type="ORF">D0809_28415</name>
</gene>
<comment type="caution">
    <text evidence="1">The sequence shown here is derived from an EMBL/GenBank/DDBJ whole genome shotgun (WGS) entry which is preliminary data.</text>
</comment>
<feature type="non-terminal residue" evidence="1">
    <location>
        <position position="1"/>
    </location>
</feature>
<feature type="non-terminal residue" evidence="1">
    <location>
        <position position="113"/>
    </location>
</feature>
<dbReference type="AlphaFoldDB" id="A0A4Y7U4Y1"/>
<dbReference type="Gene3D" id="2.40.160.130">
    <property type="entry name" value="Capsule assembly protein Wzi"/>
    <property type="match status" value="1"/>
</dbReference>
<name>A0A4Y7U4Y1_9FLAO</name>
<organism evidence="1 2">
    <name type="scientific">Flavobacterium circumlabens</name>
    <dbReference type="NCBI Taxonomy" id="2133765"/>
    <lineage>
        <taxon>Bacteria</taxon>
        <taxon>Pseudomonadati</taxon>
        <taxon>Bacteroidota</taxon>
        <taxon>Flavobacteriia</taxon>
        <taxon>Flavobacteriales</taxon>
        <taxon>Flavobacteriaceae</taxon>
        <taxon>Flavobacterium</taxon>
    </lineage>
</organism>
<protein>
    <submittedName>
        <fullName evidence="1">Gliding motility protein RemB</fullName>
    </submittedName>
</protein>
<dbReference type="EMBL" id="QWDN01000814">
    <property type="protein sequence ID" value="TEB40869.1"/>
    <property type="molecule type" value="Genomic_DNA"/>
</dbReference>
<proteinExistence type="predicted"/>
<sequence>NHYLSWNVSNKLNLGFFESVVWTDTNNRGFDVNFINPIIFYRTVEFTSSSKSGNALLAITSKYKWNNKVNLYGQLLIDEFSFGDIKAGDNSWRNKIGYQIGAKYFNAFKVKDL</sequence>
<evidence type="ECO:0000313" key="1">
    <source>
        <dbReference type="EMBL" id="TEB40869.1"/>
    </source>
</evidence>
<dbReference type="Proteomes" id="UP000298340">
    <property type="component" value="Unassembled WGS sequence"/>
</dbReference>
<accession>A0A4Y7U4Y1</accession>